<dbReference type="Proteomes" id="UP000544222">
    <property type="component" value="Unassembled WGS sequence"/>
</dbReference>
<dbReference type="AlphaFoldDB" id="A0A7W5DUF2"/>
<accession>A0A7W5DUF2</accession>
<organism evidence="1 2">
    <name type="scientific">Microbacter margulisiae</name>
    <dbReference type="NCBI Taxonomy" id="1350067"/>
    <lineage>
        <taxon>Bacteria</taxon>
        <taxon>Pseudomonadati</taxon>
        <taxon>Bacteroidota</taxon>
        <taxon>Bacteroidia</taxon>
        <taxon>Bacteroidales</taxon>
        <taxon>Porphyromonadaceae</taxon>
        <taxon>Microbacter</taxon>
    </lineage>
</organism>
<evidence type="ECO:0008006" key="3">
    <source>
        <dbReference type="Google" id="ProtNLM"/>
    </source>
</evidence>
<dbReference type="EMBL" id="JACHYB010000002">
    <property type="protein sequence ID" value="MBB3188413.1"/>
    <property type="molecule type" value="Genomic_DNA"/>
</dbReference>
<reference evidence="1 2" key="1">
    <citation type="submission" date="2020-08" db="EMBL/GenBank/DDBJ databases">
        <title>Genomic Encyclopedia of Type Strains, Phase IV (KMG-IV): sequencing the most valuable type-strain genomes for metagenomic binning, comparative biology and taxonomic classification.</title>
        <authorList>
            <person name="Goeker M."/>
        </authorList>
    </citation>
    <scope>NUCLEOTIDE SEQUENCE [LARGE SCALE GENOMIC DNA]</scope>
    <source>
        <strain evidence="1 2">DSM 27471</strain>
    </source>
</reference>
<sequence>MEDYRIKIYTRSMNPALYDRAMFFMDLPYPKIRLTHTTADGYFYKILEDTEADIVVNIDEDAFVFNTKRLQSLIQYVIDNDYVNCGMPDGGVVGIRAYSPVVTNPYFNILNTKKIRERFSLNEIKNIAAHPPFDASSHPKYLLKTNYRIEIAEPFYPFFLWINQYFKTFYLDAEDHSDHYSTCLKNHNGEPFLLHTWFSRNYYFNRFHTRRINAVVAYCETKTGKKFKEDIEKKIRNLIWIIFTFSNTQRRKIRRWYYASKK</sequence>
<name>A0A7W5DUF2_9PORP</name>
<evidence type="ECO:0000313" key="1">
    <source>
        <dbReference type="EMBL" id="MBB3188413.1"/>
    </source>
</evidence>
<gene>
    <name evidence="1" type="ORF">FHX64_002611</name>
</gene>
<keyword evidence="2" id="KW-1185">Reference proteome</keyword>
<comment type="caution">
    <text evidence="1">The sequence shown here is derived from an EMBL/GenBank/DDBJ whole genome shotgun (WGS) entry which is preliminary data.</text>
</comment>
<protein>
    <recommendedName>
        <fullName evidence="3">Glycosyl transferase family 2</fullName>
    </recommendedName>
</protein>
<dbReference type="RefSeq" id="WP_183414160.1">
    <property type="nucleotide sequence ID" value="NZ_JACHYB010000002.1"/>
</dbReference>
<proteinExistence type="predicted"/>
<evidence type="ECO:0000313" key="2">
    <source>
        <dbReference type="Proteomes" id="UP000544222"/>
    </source>
</evidence>